<evidence type="ECO:0000313" key="10">
    <source>
        <dbReference type="Proteomes" id="UP000006334"/>
    </source>
</evidence>
<dbReference type="eggNOG" id="COG0195">
    <property type="taxonomic scope" value="Bacteria"/>
</dbReference>
<dbReference type="SUPFAM" id="SSF54814">
    <property type="entry name" value="Prokaryotic type KH domain (KH-domain type II)"/>
    <property type="match status" value="2"/>
</dbReference>
<keyword evidence="6 7" id="KW-0804">Transcription</keyword>
<dbReference type="InterPro" id="IPR003029">
    <property type="entry name" value="S1_domain"/>
</dbReference>
<dbReference type="SUPFAM" id="SSF50249">
    <property type="entry name" value="Nucleic acid-binding proteins"/>
    <property type="match status" value="1"/>
</dbReference>
<dbReference type="Pfam" id="PF14520">
    <property type="entry name" value="HHH_5"/>
    <property type="match status" value="1"/>
</dbReference>
<feature type="domain" description="S1 motif" evidence="8">
    <location>
        <begin position="138"/>
        <end position="203"/>
    </location>
</feature>
<dbReference type="Pfam" id="PF08529">
    <property type="entry name" value="NusA_N"/>
    <property type="match status" value="1"/>
</dbReference>
<evidence type="ECO:0000313" key="9">
    <source>
        <dbReference type="EMBL" id="GAC14478.1"/>
    </source>
</evidence>
<dbReference type="GO" id="GO:0003700">
    <property type="term" value="F:DNA-binding transcription factor activity"/>
    <property type="evidence" value="ECO:0007669"/>
    <property type="project" value="InterPro"/>
</dbReference>
<dbReference type="InterPro" id="IPR025249">
    <property type="entry name" value="TF_NusA_KH_1st"/>
</dbReference>
<keyword evidence="3 7" id="KW-0889">Transcription antitermination</keyword>
<dbReference type="InterPro" id="IPR015946">
    <property type="entry name" value="KH_dom-like_a/b"/>
</dbReference>
<protein>
    <recommendedName>
        <fullName evidence="7">Transcription termination/antitermination protein NusA</fullName>
    </recommendedName>
</protein>
<dbReference type="FunFam" id="3.30.1480.10:FF:000001">
    <property type="entry name" value="Transcription termination/antitermination protein NusA"/>
    <property type="match status" value="1"/>
</dbReference>
<dbReference type="PROSITE" id="PS50084">
    <property type="entry name" value="KH_TYPE_1"/>
    <property type="match status" value="1"/>
</dbReference>
<dbReference type="Pfam" id="PF13184">
    <property type="entry name" value="KH_NusA_1st"/>
    <property type="match status" value="1"/>
</dbReference>
<dbReference type="NCBIfam" id="TIGR01953">
    <property type="entry name" value="NusA"/>
    <property type="match status" value="1"/>
</dbReference>
<dbReference type="SUPFAM" id="SSF47794">
    <property type="entry name" value="Rad51 N-terminal domain-like"/>
    <property type="match status" value="2"/>
</dbReference>
<dbReference type="GO" id="GO:0000166">
    <property type="term" value="F:nucleotide binding"/>
    <property type="evidence" value="ECO:0007669"/>
    <property type="project" value="InterPro"/>
</dbReference>
<proteinExistence type="inferred from homology"/>
<dbReference type="FunFam" id="3.30.300.20:FF:000005">
    <property type="entry name" value="Transcription termination/antitermination protein NusA"/>
    <property type="match status" value="1"/>
</dbReference>
<gene>
    <name evidence="7 9" type="primary">nusA</name>
    <name evidence="9" type="ORF">GLIP_1849</name>
</gene>
<dbReference type="EMBL" id="BAEN01000037">
    <property type="protein sequence ID" value="GAC14478.1"/>
    <property type="molecule type" value="Genomic_DNA"/>
</dbReference>
<evidence type="ECO:0000256" key="4">
    <source>
        <dbReference type="ARBA" id="ARBA00022884"/>
    </source>
</evidence>
<dbReference type="Pfam" id="PF00575">
    <property type="entry name" value="S1"/>
    <property type="match status" value="1"/>
</dbReference>
<keyword evidence="5 7" id="KW-0805">Transcription regulation</keyword>
<dbReference type="SUPFAM" id="SSF69705">
    <property type="entry name" value="Transcription factor NusA, N-terminal domain"/>
    <property type="match status" value="1"/>
</dbReference>
<comment type="subcellular location">
    <subcellularLocation>
        <location evidence="7">Cytoplasm</location>
    </subcellularLocation>
</comment>
<comment type="subunit">
    <text evidence="7">Monomer. Binds directly to the core enzyme of the DNA-dependent RNA polymerase and to nascent RNA.</text>
</comment>
<dbReference type="InterPro" id="IPR013735">
    <property type="entry name" value="TF_NusA_N"/>
</dbReference>
<dbReference type="RefSeq" id="WP_008844294.1">
    <property type="nucleotide sequence ID" value="NZ_BAEN01000037.1"/>
</dbReference>
<dbReference type="OrthoDB" id="9807233at2"/>
<dbReference type="FunFam" id="3.30.300.20:FF:000002">
    <property type="entry name" value="Transcription termination/antitermination protein NusA"/>
    <property type="match status" value="1"/>
</dbReference>
<dbReference type="HAMAP" id="MF_00945_B">
    <property type="entry name" value="NusA_B"/>
    <property type="match status" value="1"/>
</dbReference>
<evidence type="ECO:0000256" key="2">
    <source>
        <dbReference type="ARBA" id="ARBA00022490"/>
    </source>
</evidence>
<keyword evidence="1 7" id="KW-0806">Transcription termination</keyword>
<dbReference type="CDD" id="cd04455">
    <property type="entry name" value="S1_NusA"/>
    <property type="match status" value="1"/>
</dbReference>
<comment type="similarity">
    <text evidence="7">Belongs to the NusA family.</text>
</comment>
<dbReference type="GO" id="GO:0006353">
    <property type="term" value="P:DNA-templated transcription termination"/>
    <property type="evidence" value="ECO:0007669"/>
    <property type="project" value="UniProtKB-UniRule"/>
</dbReference>
<dbReference type="NCBIfam" id="TIGR01954">
    <property type="entry name" value="nusA_Cterm_rpt"/>
    <property type="match status" value="2"/>
</dbReference>
<organism evidence="9 10">
    <name type="scientific">Aliiglaciecola lipolytica E3</name>
    <dbReference type="NCBI Taxonomy" id="1127673"/>
    <lineage>
        <taxon>Bacteria</taxon>
        <taxon>Pseudomonadati</taxon>
        <taxon>Pseudomonadota</taxon>
        <taxon>Gammaproteobacteria</taxon>
        <taxon>Alteromonadales</taxon>
        <taxon>Alteromonadaceae</taxon>
        <taxon>Aliiglaciecola</taxon>
    </lineage>
</organism>
<evidence type="ECO:0000256" key="6">
    <source>
        <dbReference type="ARBA" id="ARBA00023163"/>
    </source>
</evidence>
<keyword evidence="10" id="KW-1185">Reference proteome</keyword>
<dbReference type="InterPro" id="IPR036555">
    <property type="entry name" value="NusA_N_sf"/>
</dbReference>
<dbReference type="InterPro" id="IPR010214">
    <property type="entry name" value="Tscrpt_termin_fac_NusA_C_rpt"/>
</dbReference>
<dbReference type="PROSITE" id="PS50126">
    <property type="entry name" value="S1"/>
    <property type="match status" value="1"/>
</dbReference>
<dbReference type="InterPro" id="IPR058582">
    <property type="entry name" value="KH_NusA_2nd"/>
</dbReference>
<dbReference type="Gene3D" id="3.30.300.20">
    <property type="match status" value="2"/>
</dbReference>
<dbReference type="Gene3D" id="2.40.50.140">
    <property type="entry name" value="Nucleic acid-binding proteins"/>
    <property type="match status" value="1"/>
</dbReference>
<dbReference type="GO" id="GO:0005829">
    <property type="term" value="C:cytosol"/>
    <property type="evidence" value="ECO:0007669"/>
    <property type="project" value="TreeGrafter"/>
</dbReference>
<dbReference type="STRING" id="1127673.GLIP_1849"/>
<keyword evidence="2 7" id="KW-0963">Cytoplasm</keyword>
<evidence type="ECO:0000256" key="5">
    <source>
        <dbReference type="ARBA" id="ARBA00023015"/>
    </source>
</evidence>
<dbReference type="InterPro" id="IPR010213">
    <property type="entry name" value="TF_NusA"/>
</dbReference>
<dbReference type="Pfam" id="PF26594">
    <property type="entry name" value="KH_NusA_2nd"/>
    <property type="match status" value="1"/>
</dbReference>
<dbReference type="AlphaFoldDB" id="K6YCX0"/>
<dbReference type="Proteomes" id="UP000006334">
    <property type="component" value="Unassembled WGS sequence"/>
</dbReference>
<dbReference type="PANTHER" id="PTHR22648:SF0">
    <property type="entry name" value="TRANSCRIPTION TERMINATION_ANTITERMINATION PROTEIN NUSA"/>
    <property type="match status" value="1"/>
</dbReference>
<dbReference type="InterPro" id="IPR010995">
    <property type="entry name" value="DNA_repair_Rad51/TF_NusA_a-hlx"/>
</dbReference>
<comment type="caution">
    <text evidence="9">The sequence shown here is derived from an EMBL/GenBank/DDBJ whole genome shotgun (WGS) entry which is preliminary data.</text>
</comment>
<sequence length="497" mass="55206">MNKEILLVAEAVSNEKQVPKEKIFEALEYAIASATKKKNEGEIEVRVNIDRETGNFDTFRRWLVIPDDQVQENPYAEITFSAAQVDDPEIQLGEYIEDQIESIAFDRITTQTAKQVIVQKVREAERAQMIAEYEDRVGDLVTGTVKKVNRDNVIIDLGNNAEGVIYRDDMLPRETFRPGDRVRGLLYVIRPEARGAQLFISRTHPDMLVELFRIEVPEIAEETLEIKAAARDPGSRAKIAVKTNDKRLDPVGACVGMRGSRVQAVSGELGGERVDIVLWDENPAQFVINAMAPAEVASIVVDEDAGSMDVAVEADNLAQAIGRSGQNVRLASQLTGWTLNVMTVEDLNSKHEEENSKVLSVFINSLDIDEDFAAVLVDEGFSTIEEIAYVPVNELLAIDGFDEDMVEELRGRARAALTTQALANEESLEASEPKEELLNLEGMERHVAYVLASRGITDLEGLAEQGTDEISDIEELDEEKAGQLIMAARNIVWFSEE</sequence>
<dbReference type="GO" id="GO:0003723">
    <property type="term" value="F:RNA binding"/>
    <property type="evidence" value="ECO:0007669"/>
    <property type="project" value="UniProtKB-UniRule"/>
</dbReference>
<reference evidence="9 10" key="1">
    <citation type="journal article" date="2017" name="Antonie Van Leeuwenhoek">
        <title>Rhizobium rhizosphaerae sp. nov., a novel species isolated from rice rhizosphere.</title>
        <authorList>
            <person name="Zhao J.J."/>
            <person name="Zhang J."/>
            <person name="Zhang R.J."/>
            <person name="Zhang C.W."/>
            <person name="Yin H.Q."/>
            <person name="Zhang X.X."/>
        </authorList>
    </citation>
    <scope>NUCLEOTIDE SEQUENCE [LARGE SCALE GENOMIC DNA]</scope>
    <source>
        <strain evidence="9 10">E3</strain>
    </source>
</reference>
<comment type="function">
    <text evidence="7">Participates in both transcription termination and antitermination.</text>
</comment>
<dbReference type="GO" id="GO:0031564">
    <property type="term" value="P:transcription antitermination"/>
    <property type="evidence" value="ECO:0007669"/>
    <property type="project" value="UniProtKB-UniRule"/>
</dbReference>
<evidence type="ECO:0000256" key="7">
    <source>
        <dbReference type="HAMAP-Rule" id="MF_00945"/>
    </source>
</evidence>
<evidence type="ECO:0000256" key="3">
    <source>
        <dbReference type="ARBA" id="ARBA00022814"/>
    </source>
</evidence>
<name>K6YCX0_9ALTE</name>
<dbReference type="PANTHER" id="PTHR22648">
    <property type="entry name" value="TRANSCRIPTION TERMINATION FACTOR NUSA"/>
    <property type="match status" value="1"/>
</dbReference>
<dbReference type="CDD" id="cd22529">
    <property type="entry name" value="KH-II_NusA_rpt2"/>
    <property type="match status" value="1"/>
</dbReference>
<dbReference type="Gene3D" id="1.10.150.20">
    <property type="entry name" value="5' to 3' exonuclease, C-terminal subdomain"/>
    <property type="match status" value="2"/>
</dbReference>
<dbReference type="Gene3D" id="3.30.1480.10">
    <property type="entry name" value="NusA, N-terminal domain"/>
    <property type="match status" value="1"/>
</dbReference>
<keyword evidence="4 7" id="KW-0694">RNA-binding</keyword>
<evidence type="ECO:0000259" key="8">
    <source>
        <dbReference type="PROSITE" id="PS50126"/>
    </source>
</evidence>
<dbReference type="InterPro" id="IPR009019">
    <property type="entry name" value="KH_sf_prok-type"/>
</dbReference>
<evidence type="ECO:0000256" key="1">
    <source>
        <dbReference type="ARBA" id="ARBA00022472"/>
    </source>
</evidence>
<dbReference type="FunFam" id="1.10.150.20:FF:000015">
    <property type="entry name" value="Transcription termination/antitermination protein NusA"/>
    <property type="match status" value="1"/>
</dbReference>
<dbReference type="CDD" id="cd02134">
    <property type="entry name" value="KH-II_NusA_rpt1"/>
    <property type="match status" value="1"/>
</dbReference>
<dbReference type="InterPro" id="IPR030842">
    <property type="entry name" value="TF_NusA_bacterial"/>
</dbReference>
<accession>K6YCX0</accession>
<dbReference type="FunFam" id="1.10.150.20:FF:000018">
    <property type="entry name" value="Transcription termination/antitermination protein NusA"/>
    <property type="match status" value="1"/>
</dbReference>
<dbReference type="SMART" id="SM00316">
    <property type="entry name" value="S1"/>
    <property type="match status" value="1"/>
</dbReference>
<dbReference type="InterPro" id="IPR012340">
    <property type="entry name" value="NA-bd_OB-fold"/>
</dbReference>